<proteinExistence type="predicted"/>
<reference evidence="1" key="1">
    <citation type="submission" date="2021-03" db="EMBL/GenBank/DDBJ databases">
        <authorList>
            <consortium name="DOE Joint Genome Institute"/>
            <person name="Ahrendt S."/>
            <person name="Looney B.P."/>
            <person name="Miyauchi S."/>
            <person name="Morin E."/>
            <person name="Drula E."/>
            <person name="Courty P.E."/>
            <person name="Chicoki N."/>
            <person name="Fauchery L."/>
            <person name="Kohler A."/>
            <person name="Kuo A."/>
            <person name="Labutti K."/>
            <person name="Pangilinan J."/>
            <person name="Lipzen A."/>
            <person name="Riley R."/>
            <person name="Andreopoulos W."/>
            <person name="He G."/>
            <person name="Johnson J."/>
            <person name="Barry K.W."/>
            <person name="Grigoriev I.V."/>
            <person name="Nagy L."/>
            <person name="Hibbett D."/>
            <person name="Henrissat B."/>
            <person name="Matheny P.B."/>
            <person name="Labbe J."/>
            <person name="Martin F."/>
        </authorList>
    </citation>
    <scope>NUCLEOTIDE SEQUENCE</scope>
    <source>
        <strain evidence="1">HHB10654</strain>
    </source>
</reference>
<dbReference type="EMBL" id="MU277220">
    <property type="protein sequence ID" value="KAI0060277.1"/>
    <property type="molecule type" value="Genomic_DNA"/>
</dbReference>
<reference evidence="1" key="2">
    <citation type="journal article" date="2022" name="New Phytol.">
        <title>Evolutionary transition to the ectomycorrhizal habit in the genomes of a hyperdiverse lineage of mushroom-forming fungi.</title>
        <authorList>
            <person name="Looney B."/>
            <person name="Miyauchi S."/>
            <person name="Morin E."/>
            <person name="Drula E."/>
            <person name="Courty P.E."/>
            <person name="Kohler A."/>
            <person name="Kuo A."/>
            <person name="LaButti K."/>
            <person name="Pangilinan J."/>
            <person name="Lipzen A."/>
            <person name="Riley R."/>
            <person name="Andreopoulos W."/>
            <person name="He G."/>
            <person name="Johnson J."/>
            <person name="Nolan M."/>
            <person name="Tritt A."/>
            <person name="Barry K.W."/>
            <person name="Grigoriev I.V."/>
            <person name="Nagy L.G."/>
            <person name="Hibbett D."/>
            <person name="Henrissat B."/>
            <person name="Matheny P.B."/>
            <person name="Labbe J."/>
            <person name="Martin F.M."/>
        </authorList>
    </citation>
    <scope>NUCLEOTIDE SEQUENCE</scope>
    <source>
        <strain evidence="1">HHB10654</strain>
    </source>
</reference>
<comment type="caution">
    <text evidence="1">The sequence shown here is derived from an EMBL/GenBank/DDBJ whole genome shotgun (WGS) entry which is preliminary data.</text>
</comment>
<dbReference type="Proteomes" id="UP000814140">
    <property type="component" value="Unassembled WGS sequence"/>
</dbReference>
<gene>
    <name evidence="1" type="ORF">BV25DRAFT_1839799</name>
</gene>
<organism evidence="1 2">
    <name type="scientific">Artomyces pyxidatus</name>
    <dbReference type="NCBI Taxonomy" id="48021"/>
    <lineage>
        <taxon>Eukaryota</taxon>
        <taxon>Fungi</taxon>
        <taxon>Dikarya</taxon>
        <taxon>Basidiomycota</taxon>
        <taxon>Agaricomycotina</taxon>
        <taxon>Agaricomycetes</taxon>
        <taxon>Russulales</taxon>
        <taxon>Auriscalpiaceae</taxon>
        <taxon>Artomyces</taxon>
    </lineage>
</organism>
<name>A0ACB8SVQ5_9AGAM</name>
<keyword evidence="2" id="KW-1185">Reference proteome</keyword>
<protein>
    <submittedName>
        <fullName evidence="1">Uncharacterized protein</fullName>
    </submittedName>
</protein>
<evidence type="ECO:0000313" key="1">
    <source>
        <dbReference type="EMBL" id="KAI0060277.1"/>
    </source>
</evidence>
<sequence>MTLSDMKTLSNYMESAHAIVRYSKKQIILFKAVAAILYHIYARVSTCGRGEQAAVTLELSERKSNLLFPTWPYIAAPSFSIPSQPEPPELDAFRRVQDWFKILEEEIGRPVRSSDYVFPRMNNSGQLKMEEHMSSWRMEGLFDDIFKASGVLLAHAAKPSFRVKRTEEPRAASLMRTTMLVVAEGNRRTLDDNSPSSSAETPRSATPQASADIPTSEATSKKRHYLNSGY</sequence>
<evidence type="ECO:0000313" key="2">
    <source>
        <dbReference type="Proteomes" id="UP000814140"/>
    </source>
</evidence>
<accession>A0ACB8SVQ5</accession>